<dbReference type="GO" id="GO:0016020">
    <property type="term" value="C:membrane"/>
    <property type="evidence" value="ECO:0007669"/>
    <property type="project" value="UniProtKB-SubCell"/>
</dbReference>
<evidence type="ECO:0000313" key="7">
    <source>
        <dbReference type="EMBL" id="PTQ56470.1"/>
    </source>
</evidence>
<evidence type="ECO:0000256" key="4">
    <source>
        <dbReference type="ARBA" id="ARBA00022679"/>
    </source>
</evidence>
<comment type="similarity">
    <text evidence="2">Belongs to the glycosyltransferase 28 family.</text>
</comment>
<evidence type="ECO:0000259" key="6">
    <source>
        <dbReference type="Pfam" id="PF06925"/>
    </source>
</evidence>
<dbReference type="Pfam" id="PF06925">
    <property type="entry name" value="MGDG_synth"/>
    <property type="match status" value="1"/>
</dbReference>
<protein>
    <submittedName>
        <fullName evidence="7">Monogalactosyldiacylglycerol synthase</fullName>
    </submittedName>
</protein>
<dbReference type="GO" id="GO:0016758">
    <property type="term" value="F:hexosyltransferase activity"/>
    <property type="evidence" value="ECO:0007669"/>
    <property type="project" value="InterPro"/>
</dbReference>
<reference evidence="8" key="1">
    <citation type="journal article" date="2018" name="Sci. Rep.">
        <title>Lignite coal burning seam in the remote Altai Mountains harbors a hydrogen-driven thermophilic microbial community.</title>
        <authorList>
            <person name="Kadnikov V.V."/>
            <person name="Mardanov A.V."/>
            <person name="Ivasenko D.A."/>
            <person name="Antsiferov D.V."/>
            <person name="Beletsky A.V."/>
            <person name="Karnachuk O.V."/>
            <person name="Ravin N.V."/>
        </authorList>
    </citation>
    <scope>NUCLEOTIDE SEQUENCE [LARGE SCALE GENOMIC DNA]</scope>
</reference>
<evidence type="ECO:0000259" key="5">
    <source>
        <dbReference type="Pfam" id="PF04101"/>
    </source>
</evidence>
<dbReference type="InterPro" id="IPR050519">
    <property type="entry name" value="Glycosyltransf_28_UgtP"/>
</dbReference>
<accession>A0A2R6Y1C7</accession>
<dbReference type="InterPro" id="IPR007235">
    <property type="entry name" value="Glyco_trans_28_C"/>
</dbReference>
<dbReference type="Gene3D" id="3.40.50.2000">
    <property type="entry name" value="Glycogen Phosphorylase B"/>
    <property type="match status" value="1"/>
</dbReference>
<dbReference type="Pfam" id="PF04101">
    <property type="entry name" value="Glyco_tran_28_C"/>
    <property type="match status" value="1"/>
</dbReference>
<dbReference type="Proteomes" id="UP000244338">
    <property type="component" value="Unassembled WGS sequence"/>
</dbReference>
<comment type="caution">
    <text evidence="7">The sequence shown here is derived from an EMBL/GenBank/DDBJ whole genome shotgun (WGS) entry which is preliminary data.</text>
</comment>
<evidence type="ECO:0000256" key="1">
    <source>
        <dbReference type="ARBA" id="ARBA00004370"/>
    </source>
</evidence>
<sequence>MGETNRKVLIFHSDYGEGHRHAALALAQALGEMDGSLQVKVTDFMRDTHPFLHILMRRTFFSALRYFPAAYRLAYRKTKEAKRAPLLEHFTALGERRMATYVQTFDPDVIVSTHPFASQGMAYLKRLGYVDVPLFTIITDHTDHRYWLSEGMDMYLVSSDALKAKLIEQGIPETRVLATGIPIETRFAALPEKEVARSMLHLPQDTGVLLVMGGGMGMVDDAEALVEALISMDEAFTVVFVAGHNERLRKKLTAWRDHTLQDHKVRRLVITGFTQDIALFMAASDIIITKPGGLTTSEAIASQLPMILYKPLPGQEEDNALFLSELGVAWMAGSVAEVVRHVQKLWHRPDMIKKLQDKARLLDFGSAAYEAATIILQALDRPKLRRVLAQEDEAPDYGLDILDDFGDILPKHGTS</sequence>
<dbReference type="EMBL" id="PEBX01000027">
    <property type="protein sequence ID" value="PTQ56470.1"/>
    <property type="molecule type" value="Genomic_DNA"/>
</dbReference>
<dbReference type="GO" id="GO:0009247">
    <property type="term" value="P:glycolipid biosynthetic process"/>
    <property type="evidence" value="ECO:0007669"/>
    <property type="project" value="InterPro"/>
</dbReference>
<organism evidence="7 8">
    <name type="scientific">Candidatus Carbonibacillus altaicus</name>
    <dbReference type="NCBI Taxonomy" id="2163959"/>
    <lineage>
        <taxon>Bacteria</taxon>
        <taxon>Bacillati</taxon>
        <taxon>Bacillota</taxon>
        <taxon>Bacilli</taxon>
        <taxon>Bacillales</taxon>
        <taxon>Candidatus Carbonibacillus</taxon>
    </lineage>
</organism>
<dbReference type="SUPFAM" id="SSF53756">
    <property type="entry name" value="UDP-Glycosyltransferase/glycogen phosphorylase"/>
    <property type="match status" value="1"/>
</dbReference>
<comment type="subcellular location">
    <subcellularLocation>
        <location evidence="1">Membrane</location>
    </subcellularLocation>
</comment>
<evidence type="ECO:0000256" key="3">
    <source>
        <dbReference type="ARBA" id="ARBA00022676"/>
    </source>
</evidence>
<feature type="domain" description="Diacylglycerol glucosyltransferase N-terminal" evidence="6">
    <location>
        <begin position="19"/>
        <end position="183"/>
    </location>
</feature>
<gene>
    <name evidence="7" type="ORF">BSOLF_0177</name>
</gene>
<keyword evidence="4" id="KW-0808">Transferase</keyword>
<dbReference type="AlphaFoldDB" id="A0A2R6Y1C7"/>
<proteinExistence type="inferred from homology"/>
<dbReference type="PANTHER" id="PTHR43025">
    <property type="entry name" value="MONOGALACTOSYLDIACYLGLYCEROL SYNTHASE"/>
    <property type="match status" value="1"/>
</dbReference>
<dbReference type="InterPro" id="IPR009695">
    <property type="entry name" value="Diacylglyc_glucosyltr_N"/>
</dbReference>
<keyword evidence="3" id="KW-0328">Glycosyltransferase</keyword>
<evidence type="ECO:0000313" key="8">
    <source>
        <dbReference type="Proteomes" id="UP000244338"/>
    </source>
</evidence>
<evidence type="ECO:0000256" key="2">
    <source>
        <dbReference type="ARBA" id="ARBA00006962"/>
    </source>
</evidence>
<name>A0A2R6Y1C7_9BACL</name>
<feature type="domain" description="Glycosyl transferase family 28 C-terminal" evidence="5">
    <location>
        <begin position="209"/>
        <end position="332"/>
    </location>
</feature>
<dbReference type="PANTHER" id="PTHR43025:SF3">
    <property type="entry name" value="MONOGALACTOSYLDIACYLGLYCEROL SYNTHASE 1, CHLOROPLASTIC"/>
    <property type="match status" value="1"/>
</dbReference>